<dbReference type="InterPro" id="IPR011006">
    <property type="entry name" value="CheY-like_superfamily"/>
</dbReference>
<dbReference type="InterPro" id="IPR001789">
    <property type="entry name" value="Sig_transdc_resp-reg_receiver"/>
</dbReference>
<dbReference type="GO" id="GO:0000160">
    <property type="term" value="P:phosphorelay signal transduction system"/>
    <property type="evidence" value="ECO:0007669"/>
    <property type="project" value="InterPro"/>
</dbReference>
<evidence type="ECO:0000313" key="4">
    <source>
        <dbReference type="EMBL" id="NVP33210.1"/>
    </source>
</evidence>
<feature type="modified residue" description="4-aspartylphosphate" evidence="2">
    <location>
        <position position="59"/>
    </location>
</feature>
<dbReference type="SMART" id="SM00448">
    <property type="entry name" value="REC"/>
    <property type="match status" value="1"/>
</dbReference>
<protein>
    <submittedName>
        <fullName evidence="4">Response regulator</fullName>
    </submittedName>
</protein>
<evidence type="ECO:0000259" key="3">
    <source>
        <dbReference type="PROSITE" id="PS50110"/>
    </source>
</evidence>
<dbReference type="Gene3D" id="3.40.50.2300">
    <property type="match status" value="1"/>
</dbReference>
<dbReference type="PANTHER" id="PTHR44591:SF3">
    <property type="entry name" value="RESPONSE REGULATORY DOMAIN-CONTAINING PROTEIN"/>
    <property type="match status" value="1"/>
</dbReference>
<reference evidence="4 5" key="1">
    <citation type="submission" date="2020-05" db="EMBL/GenBank/DDBJ databases">
        <title>Draft Genome Sequences of Sphingomonas sp. Isolated from the International Space Station.</title>
        <authorList>
            <person name="Bijlani S."/>
            <person name="Singh N.K."/>
            <person name="Mason C.E."/>
            <person name="Wang C.C."/>
            <person name="Venkateswaran K."/>
        </authorList>
    </citation>
    <scope>NUCLEOTIDE SEQUENCE [LARGE SCALE GENOMIC DNA]</scope>
    <source>
        <strain evidence="4">ISS-IIF7SWP</strain>
    </source>
</reference>
<feature type="domain" description="Response regulatory" evidence="3">
    <location>
        <begin position="8"/>
        <end position="122"/>
    </location>
</feature>
<keyword evidence="1 2" id="KW-0597">Phosphoprotein</keyword>
<evidence type="ECO:0000256" key="2">
    <source>
        <dbReference type="PROSITE-ProRule" id="PRU00169"/>
    </source>
</evidence>
<dbReference type="Proteomes" id="UP000531581">
    <property type="component" value="Unassembled WGS sequence"/>
</dbReference>
<dbReference type="SUPFAM" id="SSF52172">
    <property type="entry name" value="CheY-like"/>
    <property type="match status" value="1"/>
</dbReference>
<proteinExistence type="predicted"/>
<sequence length="135" mass="14600">MTTSTVPYALAVDDDPIILMDISGILEDAGFRTREADDGDAAIAMLPDHAESIILLFSDVEMPGGTDGFALARHVAERWPHIEIVIASGRIKPEPGDMPEKATFIGKPFTKAMVHDHLRTSLPDGKKPEPLKVAV</sequence>
<gene>
    <name evidence="4" type="ORF">HLV41_19425</name>
</gene>
<dbReference type="AlphaFoldDB" id="A0A7Y7UTA4"/>
<dbReference type="RefSeq" id="WP_170171773.1">
    <property type="nucleotide sequence ID" value="NZ_JABEOW010000046.1"/>
</dbReference>
<dbReference type="EMBL" id="JABYQV010000028">
    <property type="protein sequence ID" value="NVP33210.1"/>
    <property type="molecule type" value="Genomic_DNA"/>
</dbReference>
<accession>A0A7Y7UTA4</accession>
<dbReference type="InterPro" id="IPR050595">
    <property type="entry name" value="Bact_response_regulator"/>
</dbReference>
<comment type="caution">
    <text evidence="4">The sequence shown here is derived from an EMBL/GenBank/DDBJ whole genome shotgun (WGS) entry which is preliminary data.</text>
</comment>
<dbReference type="PANTHER" id="PTHR44591">
    <property type="entry name" value="STRESS RESPONSE REGULATOR PROTEIN 1"/>
    <property type="match status" value="1"/>
</dbReference>
<evidence type="ECO:0000256" key="1">
    <source>
        <dbReference type="ARBA" id="ARBA00022553"/>
    </source>
</evidence>
<dbReference type="Pfam" id="PF00072">
    <property type="entry name" value="Response_reg"/>
    <property type="match status" value="1"/>
</dbReference>
<name>A0A7Y7UTA4_9SPHN</name>
<organism evidence="4 5">
    <name type="scientific">Sphingomonas sanguinis</name>
    <dbReference type="NCBI Taxonomy" id="33051"/>
    <lineage>
        <taxon>Bacteria</taxon>
        <taxon>Pseudomonadati</taxon>
        <taxon>Pseudomonadota</taxon>
        <taxon>Alphaproteobacteria</taxon>
        <taxon>Sphingomonadales</taxon>
        <taxon>Sphingomonadaceae</taxon>
        <taxon>Sphingomonas</taxon>
    </lineage>
</organism>
<evidence type="ECO:0000313" key="5">
    <source>
        <dbReference type="Proteomes" id="UP000531581"/>
    </source>
</evidence>
<dbReference type="PROSITE" id="PS50110">
    <property type="entry name" value="RESPONSE_REGULATORY"/>
    <property type="match status" value="1"/>
</dbReference>